<dbReference type="EMBL" id="SSOP01001207">
    <property type="protein sequence ID" value="KAB5587316.1"/>
    <property type="molecule type" value="Genomic_DNA"/>
</dbReference>
<dbReference type="Proteomes" id="UP000383932">
    <property type="component" value="Unassembled WGS sequence"/>
</dbReference>
<name>A0A5N5Q7B6_9AGAM</name>
<keyword evidence="1" id="KW-1133">Transmembrane helix</keyword>
<evidence type="ECO:0000313" key="3">
    <source>
        <dbReference type="Proteomes" id="UP000383932"/>
    </source>
</evidence>
<evidence type="ECO:0008006" key="4">
    <source>
        <dbReference type="Google" id="ProtNLM"/>
    </source>
</evidence>
<evidence type="ECO:0000313" key="2">
    <source>
        <dbReference type="EMBL" id="KAB5587316.1"/>
    </source>
</evidence>
<organism evidence="2 3">
    <name type="scientific">Ceratobasidium theobromae</name>
    <dbReference type="NCBI Taxonomy" id="1582974"/>
    <lineage>
        <taxon>Eukaryota</taxon>
        <taxon>Fungi</taxon>
        <taxon>Dikarya</taxon>
        <taxon>Basidiomycota</taxon>
        <taxon>Agaricomycotina</taxon>
        <taxon>Agaricomycetes</taxon>
        <taxon>Cantharellales</taxon>
        <taxon>Ceratobasidiaceae</taxon>
        <taxon>Ceratobasidium</taxon>
    </lineage>
</organism>
<proteinExistence type="predicted"/>
<keyword evidence="1" id="KW-0472">Membrane</keyword>
<sequence length="171" mass="17386">MAAEVSLSLPILSHLVKCMVAECERTASTESFGAEFAHCAGSALCLFFGGAEDLALKVNRIECLGVQRCENVDAGRGRGEVVLGRILGVSVVLILAVGAGIAVTTFRAGVAVAAFRASIGLPFGARIRLGLRTGLGMLGIGTIGLSLGGMRFGVASSKVRASSYAALLASS</sequence>
<protein>
    <recommendedName>
        <fullName evidence="4">Transmembrane protein</fullName>
    </recommendedName>
</protein>
<comment type="caution">
    <text evidence="2">The sequence shown here is derived from an EMBL/GenBank/DDBJ whole genome shotgun (WGS) entry which is preliminary data.</text>
</comment>
<reference evidence="2 3" key="1">
    <citation type="journal article" date="2019" name="Fungal Biol. Biotechnol.">
        <title>Draft genome sequence of fastidious pathogen Ceratobasidium theobromae, which causes vascular-streak dieback in Theobroma cacao.</title>
        <authorList>
            <person name="Ali S.S."/>
            <person name="Asman A."/>
            <person name="Shao J."/>
            <person name="Firmansyah A.P."/>
            <person name="Susilo A.W."/>
            <person name="Rosmana A."/>
            <person name="McMahon P."/>
            <person name="Junaid M."/>
            <person name="Guest D."/>
            <person name="Kheng T.Y."/>
            <person name="Meinhardt L.W."/>
            <person name="Bailey B.A."/>
        </authorList>
    </citation>
    <scope>NUCLEOTIDE SEQUENCE [LARGE SCALE GENOMIC DNA]</scope>
    <source>
        <strain evidence="2 3">CT2</strain>
    </source>
</reference>
<feature type="transmembrane region" description="Helical" evidence="1">
    <location>
        <begin position="86"/>
        <end position="115"/>
    </location>
</feature>
<dbReference type="AlphaFoldDB" id="A0A5N5Q7B6"/>
<evidence type="ECO:0000256" key="1">
    <source>
        <dbReference type="SAM" id="Phobius"/>
    </source>
</evidence>
<keyword evidence="3" id="KW-1185">Reference proteome</keyword>
<gene>
    <name evidence="2" type="ORF">CTheo_9237</name>
</gene>
<feature type="transmembrane region" description="Helical" evidence="1">
    <location>
        <begin position="135"/>
        <end position="154"/>
    </location>
</feature>
<accession>A0A5N5Q7B6</accession>
<keyword evidence="1" id="KW-0812">Transmembrane</keyword>